<sequence length="255" mass="27018">MTSFQNRTIAITGGASGIGLSLAHILHARGANLSIADVNQSSLTTLLNDLGSERVLVSALDIRNLDQVHDWLQQTVEKFGELDGAANLAGVISDRREGHGGGSGLIENQDEGDWERILGVNLTGMMHCLKEELKLLKSGASIVNAASIAGIRGLPYSAAYGVSKHAVVGLTRVCAKDYGPRGIRINAVAPGYVDTPMLQTAEKGREDAVDLGVKATPLQRKGRPEEIAEVVAFLLSEEASYVTGQIYSVDGGWNV</sequence>
<comment type="caution">
    <text evidence="3">The sequence shown here is derived from an EMBL/GenBank/DDBJ whole genome shotgun (WGS) entry which is preliminary data.</text>
</comment>
<dbReference type="PANTHER" id="PTHR24321:SF8">
    <property type="entry name" value="ESTRADIOL 17-BETA-DEHYDROGENASE 8-RELATED"/>
    <property type="match status" value="1"/>
</dbReference>
<keyword evidence="4" id="KW-1185">Reference proteome</keyword>
<dbReference type="PANTHER" id="PTHR24321">
    <property type="entry name" value="DEHYDROGENASES, SHORT CHAIN"/>
    <property type="match status" value="1"/>
</dbReference>
<reference evidence="3 4" key="1">
    <citation type="journal article" date="2023" name="G3 (Bethesda)">
        <title>A chromosome-level genome assembly of Zasmidium syzygii isolated from banana leaves.</title>
        <authorList>
            <person name="van Westerhoven A.C."/>
            <person name="Mehrabi R."/>
            <person name="Talebi R."/>
            <person name="Steentjes M.B.F."/>
            <person name="Corcolon B."/>
            <person name="Chong P.A."/>
            <person name="Kema G.H.J."/>
            <person name="Seidl M.F."/>
        </authorList>
    </citation>
    <scope>NUCLEOTIDE SEQUENCE [LARGE SCALE GENOMIC DNA]</scope>
    <source>
        <strain evidence="3 4">P124</strain>
    </source>
</reference>
<organism evidence="3 4">
    <name type="scientific">Zasmidium cellare</name>
    <name type="common">Wine cellar mold</name>
    <name type="synonym">Racodium cellare</name>
    <dbReference type="NCBI Taxonomy" id="395010"/>
    <lineage>
        <taxon>Eukaryota</taxon>
        <taxon>Fungi</taxon>
        <taxon>Dikarya</taxon>
        <taxon>Ascomycota</taxon>
        <taxon>Pezizomycotina</taxon>
        <taxon>Dothideomycetes</taxon>
        <taxon>Dothideomycetidae</taxon>
        <taxon>Mycosphaerellales</taxon>
        <taxon>Mycosphaerellaceae</taxon>
        <taxon>Zasmidium</taxon>
    </lineage>
</organism>
<evidence type="ECO:0000256" key="1">
    <source>
        <dbReference type="ARBA" id="ARBA00006484"/>
    </source>
</evidence>
<dbReference type="Gene3D" id="3.40.50.720">
    <property type="entry name" value="NAD(P)-binding Rossmann-like Domain"/>
    <property type="match status" value="1"/>
</dbReference>
<dbReference type="PRINTS" id="PR00080">
    <property type="entry name" value="SDRFAMILY"/>
</dbReference>
<dbReference type="Proteomes" id="UP001305779">
    <property type="component" value="Unassembled WGS sequence"/>
</dbReference>
<dbReference type="SUPFAM" id="SSF51735">
    <property type="entry name" value="NAD(P)-binding Rossmann-fold domains"/>
    <property type="match status" value="1"/>
</dbReference>
<dbReference type="InterPro" id="IPR036291">
    <property type="entry name" value="NAD(P)-bd_dom_sf"/>
</dbReference>
<dbReference type="InterPro" id="IPR002347">
    <property type="entry name" value="SDR_fam"/>
</dbReference>
<dbReference type="Pfam" id="PF13561">
    <property type="entry name" value="adh_short_C2"/>
    <property type="match status" value="1"/>
</dbReference>
<gene>
    <name evidence="3" type="ORF">PRZ48_012136</name>
</gene>
<protein>
    <submittedName>
        <fullName evidence="3">Uncharacterized protein</fullName>
    </submittedName>
</protein>
<evidence type="ECO:0000313" key="3">
    <source>
        <dbReference type="EMBL" id="KAK4496156.1"/>
    </source>
</evidence>
<keyword evidence="2" id="KW-0560">Oxidoreductase</keyword>
<accession>A0ABR0E400</accession>
<proteinExistence type="inferred from homology"/>
<evidence type="ECO:0000313" key="4">
    <source>
        <dbReference type="Proteomes" id="UP001305779"/>
    </source>
</evidence>
<dbReference type="PRINTS" id="PR00081">
    <property type="entry name" value="GDHRDH"/>
</dbReference>
<name>A0ABR0E400_ZASCE</name>
<comment type="similarity">
    <text evidence="1">Belongs to the short-chain dehydrogenases/reductases (SDR) family.</text>
</comment>
<dbReference type="EMBL" id="JAXOVC010000010">
    <property type="protein sequence ID" value="KAK4496156.1"/>
    <property type="molecule type" value="Genomic_DNA"/>
</dbReference>
<dbReference type="CDD" id="cd05233">
    <property type="entry name" value="SDR_c"/>
    <property type="match status" value="1"/>
</dbReference>
<evidence type="ECO:0000256" key="2">
    <source>
        <dbReference type="ARBA" id="ARBA00023002"/>
    </source>
</evidence>